<proteinExistence type="predicted"/>
<dbReference type="InterPro" id="IPR023393">
    <property type="entry name" value="START-like_dom_sf"/>
</dbReference>
<dbReference type="OrthoDB" id="3692349at2"/>
<keyword evidence="1" id="KW-0614">Plasmid</keyword>
<evidence type="ECO:0000313" key="2">
    <source>
        <dbReference type="Proteomes" id="UP000245711"/>
    </source>
</evidence>
<dbReference type="KEGG" id="roz:CBI38_34605"/>
<evidence type="ECO:0000313" key="1">
    <source>
        <dbReference type="EMBL" id="AWK76514.1"/>
    </source>
</evidence>
<dbReference type="AlphaFoldDB" id="A0A2S2C6S6"/>
<name>A0A2S2C6S6_9NOCA</name>
<dbReference type="PANTHER" id="PTHR39683:SF4">
    <property type="entry name" value="COENZYME Q-BINDING PROTEIN COQ10 START DOMAIN-CONTAINING PROTEIN"/>
    <property type="match status" value="1"/>
</dbReference>
<reference evidence="1 2" key="1">
    <citation type="submission" date="2017-05" db="EMBL/GenBank/DDBJ databases">
        <title>Isolation of Rhodococcus sp. S2-17 biodegrading of BP-3.</title>
        <authorList>
            <person name="Lee Y."/>
            <person name="Kim K.H."/>
            <person name="Chun B.H."/>
            <person name="Jung H.S."/>
            <person name="Jeon C.O."/>
        </authorList>
    </citation>
    <scope>NUCLEOTIDE SEQUENCE [LARGE SCALE GENOMIC DNA]</scope>
    <source>
        <strain evidence="1 2">S2-17</strain>
        <plasmid evidence="2">prb98</plasmid>
    </source>
</reference>
<dbReference type="Gene3D" id="3.30.530.20">
    <property type="match status" value="1"/>
</dbReference>
<dbReference type="RefSeq" id="WP_016881717.1">
    <property type="nucleotide sequence ID" value="NZ_CP021355.1"/>
</dbReference>
<dbReference type="EMBL" id="CP021355">
    <property type="protein sequence ID" value="AWK76514.1"/>
    <property type="molecule type" value="Genomic_DNA"/>
</dbReference>
<evidence type="ECO:0008006" key="3">
    <source>
        <dbReference type="Google" id="ProtNLM"/>
    </source>
</evidence>
<keyword evidence="2" id="KW-1185">Reference proteome</keyword>
<accession>A0A2S2C6S6</accession>
<dbReference type="Proteomes" id="UP000245711">
    <property type="component" value="Plasmid pRB98"/>
</dbReference>
<organism evidence="1 2">
    <name type="scientific">Rhodococcus oxybenzonivorans</name>
    <dbReference type="NCBI Taxonomy" id="1990687"/>
    <lineage>
        <taxon>Bacteria</taxon>
        <taxon>Bacillati</taxon>
        <taxon>Actinomycetota</taxon>
        <taxon>Actinomycetes</taxon>
        <taxon>Mycobacteriales</taxon>
        <taxon>Nocardiaceae</taxon>
        <taxon>Rhodococcus</taxon>
    </lineage>
</organism>
<sequence length="143" mass="15758">MSSSITESTTIKAPIETVQSVILDVEAYPIWQKEMQKVEILEKDDQGRPATVKFDVSAMGQKAGYTLAFSYPDSSTITSTLTEGDMIVKQEQTYQLVQDGAGTKLIYSLDIAIKWTVPDFMLKSIINKGIKGNLSGIKSQSEK</sequence>
<protein>
    <recommendedName>
        <fullName evidence="3">Polyketide cyclase / dehydrase and lipid transport</fullName>
    </recommendedName>
</protein>
<geneLocation type="plasmid" evidence="2">
    <name>prb98</name>
</geneLocation>
<dbReference type="PANTHER" id="PTHR39683">
    <property type="entry name" value="CONSERVED PROTEIN TB16.3"/>
    <property type="match status" value="1"/>
</dbReference>
<dbReference type="SUPFAM" id="SSF55961">
    <property type="entry name" value="Bet v1-like"/>
    <property type="match status" value="1"/>
</dbReference>
<gene>
    <name evidence="1" type="ORF">CBI38_34605</name>
</gene>
<dbReference type="InterPro" id="IPR019587">
    <property type="entry name" value="Polyketide_cyclase/dehydratase"/>
</dbReference>
<dbReference type="Pfam" id="PF10604">
    <property type="entry name" value="Polyketide_cyc2"/>
    <property type="match status" value="1"/>
</dbReference>